<dbReference type="GO" id="GO:0032259">
    <property type="term" value="P:methylation"/>
    <property type="evidence" value="ECO:0007669"/>
    <property type="project" value="UniProtKB-KW"/>
</dbReference>
<keyword evidence="2" id="KW-0808">Transferase</keyword>
<dbReference type="EMBL" id="JACFXV010000063">
    <property type="protein sequence ID" value="MBA5778489.1"/>
    <property type="molecule type" value="Genomic_DNA"/>
</dbReference>
<evidence type="ECO:0000259" key="1">
    <source>
        <dbReference type="Pfam" id="PF13649"/>
    </source>
</evidence>
<sequence>MEPSAISGRQAAARDSEAEMTDLNAQAFFSARVARQLAAERLQPAEAVILIRYRDAYAGKSVLDLGVGSGRTTRYLLPFSRTYLGLDLSVEMLALAKDTFPAARFVKGDLRDIDRAIGEEEPPFDFVLIAYNTIDVLSHADRLALIDAIRARLVPGGLFVFSTHNRAWHGSGRPPSFPTRHGFGDLPHYVWAVITTLRERRNHIRLASRQRQEADHAIVTGSLRRSGLVYCIDEAAQRRQLREHGFEVLSVYDCNADPVESGKPAADSYNLHFVCRAAD</sequence>
<keyword evidence="2" id="KW-0489">Methyltransferase</keyword>
<dbReference type="Gene3D" id="3.40.50.150">
    <property type="entry name" value="Vaccinia Virus protein VP39"/>
    <property type="match status" value="1"/>
</dbReference>
<keyword evidence="3" id="KW-1185">Reference proteome</keyword>
<evidence type="ECO:0000313" key="3">
    <source>
        <dbReference type="Proteomes" id="UP000541109"/>
    </source>
</evidence>
<name>A0A839AIZ9_9HYPH</name>
<dbReference type="InterPro" id="IPR050508">
    <property type="entry name" value="Methyltransf_Superfamily"/>
</dbReference>
<dbReference type="Pfam" id="PF13649">
    <property type="entry name" value="Methyltransf_25"/>
    <property type="match status" value="1"/>
</dbReference>
<dbReference type="SUPFAM" id="SSF53335">
    <property type="entry name" value="S-adenosyl-L-methionine-dependent methyltransferases"/>
    <property type="match status" value="1"/>
</dbReference>
<proteinExistence type="predicted"/>
<dbReference type="PANTHER" id="PTHR42912">
    <property type="entry name" value="METHYLTRANSFERASE"/>
    <property type="match status" value="1"/>
</dbReference>
<evidence type="ECO:0000313" key="2">
    <source>
        <dbReference type="EMBL" id="MBA5778489.1"/>
    </source>
</evidence>
<dbReference type="InterPro" id="IPR029063">
    <property type="entry name" value="SAM-dependent_MTases_sf"/>
</dbReference>
<dbReference type="AlphaFoldDB" id="A0A839AIZ9"/>
<accession>A0A839AIZ9</accession>
<dbReference type="InterPro" id="IPR041698">
    <property type="entry name" value="Methyltransf_25"/>
</dbReference>
<protein>
    <submittedName>
        <fullName evidence="2">Methyltransferase domain-containing protein</fullName>
    </submittedName>
</protein>
<gene>
    <name evidence="2" type="ORF">H2509_15270</name>
</gene>
<dbReference type="CDD" id="cd02440">
    <property type="entry name" value="AdoMet_MTases"/>
    <property type="match status" value="1"/>
</dbReference>
<feature type="domain" description="Methyltransferase" evidence="1">
    <location>
        <begin position="62"/>
        <end position="157"/>
    </location>
</feature>
<reference evidence="2 3" key="1">
    <citation type="submission" date="2020-07" db="EMBL/GenBank/DDBJ databases">
        <title>Stappia sp., F7233, whole genome shotgun sequencing project.</title>
        <authorList>
            <person name="Jiang S."/>
            <person name="Liu Z.W."/>
            <person name="Du Z.J."/>
        </authorList>
    </citation>
    <scope>NUCLEOTIDE SEQUENCE [LARGE SCALE GENOMIC DNA]</scope>
    <source>
        <strain evidence="2 3">F7233</strain>
    </source>
</reference>
<dbReference type="RefSeq" id="WP_182166821.1">
    <property type="nucleotide sequence ID" value="NZ_JACFXV010000063.1"/>
</dbReference>
<dbReference type="GO" id="GO:0008168">
    <property type="term" value="F:methyltransferase activity"/>
    <property type="evidence" value="ECO:0007669"/>
    <property type="project" value="UniProtKB-KW"/>
</dbReference>
<comment type="caution">
    <text evidence="2">The sequence shown here is derived from an EMBL/GenBank/DDBJ whole genome shotgun (WGS) entry which is preliminary data.</text>
</comment>
<dbReference type="Proteomes" id="UP000541109">
    <property type="component" value="Unassembled WGS sequence"/>
</dbReference>
<organism evidence="2 3">
    <name type="scientific">Stappia albiluteola</name>
    <dbReference type="NCBI Taxonomy" id="2758565"/>
    <lineage>
        <taxon>Bacteria</taxon>
        <taxon>Pseudomonadati</taxon>
        <taxon>Pseudomonadota</taxon>
        <taxon>Alphaproteobacteria</taxon>
        <taxon>Hyphomicrobiales</taxon>
        <taxon>Stappiaceae</taxon>
        <taxon>Stappia</taxon>
    </lineage>
</organism>